<organism evidence="1 2">
    <name type="scientific">Nitrosomonas mobilis</name>
    <dbReference type="NCBI Taxonomy" id="51642"/>
    <lineage>
        <taxon>Bacteria</taxon>
        <taxon>Pseudomonadati</taxon>
        <taxon>Pseudomonadota</taxon>
        <taxon>Betaproteobacteria</taxon>
        <taxon>Nitrosomonadales</taxon>
        <taxon>Nitrosomonadaceae</taxon>
        <taxon>Nitrosomonas</taxon>
    </lineage>
</organism>
<dbReference type="AlphaFoldDB" id="A0A1G5SHL1"/>
<evidence type="ECO:0008006" key="3">
    <source>
        <dbReference type="Google" id="ProtNLM"/>
    </source>
</evidence>
<gene>
    <name evidence="1" type="ORF">NSMM_670003</name>
</gene>
<keyword evidence="2" id="KW-1185">Reference proteome</keyword>
<protein>
    <recommendedName>
        <fullName evidence="3">Transposase</fullName>
    </recommendedName>
</protein>
<dbReference type="Proteomes" id="UP000198729">
    <property type="component" value="Unassembled WGS sequence"/>
</dbReference>
<evidence type="ECO:0000313" key="1">
    <source>
        <dbReference type="EMBL" id="SCZ86693.1"/>
    </source>
</evidence>
<name>A0A1G5SHL1_9PROT</name>
<reference evidence="1 2" key="1">
    <citation type="submission" date="2016-10" db="EMBL/GenBank/DDBJ databases">
        <authorList>
            <person name="de Groot N.N."/>
        </authorList>
    </citation>
    <scope>NUCLEOTIDE SEQUENCE [LARGE SCALE GENOMIC DNA]</scope>
    <source>
        <strain evidence="1">1</strain>
    </source>
</reference>
<evidence type="ECO:0000313" key="2">
    <source>
        <dbReference type="Proteomes" id="UP000198729"/>
    </source>
</evidence>
<dbReference type="EMBL" id="FMWO01000077">
    <property type="protein sequence ID" value="SCZ86693.1"/>
    <property type="molecule type" value="Genomic_DNA"/>
</dbReference>
<proteinExistence type="predicted"/>
<accession>A0A1G5SHL1</accession>
<sequence length="77" mass="8841">MTSGAIDWNDLIGKLHVKRRQSAAIKDDQQKHICDWQANGLSQVVYCGAHELNMKKLGNRLRHCQAVTAIRNLRFLR</sequence>